<evidence type="ECO:0000259" key="1">
    <source>
        <dbReference type="PROSITE" id="PS50097"/>
    </source>
</evidence>
<name>A0AAD7P060_9AGAR</name>
<sequence>MSHSDAPPPKRQRTEDSTTRSDIWYKDGSVILQVENIQSRVHWSLLAQHSSFFRDLEHLPQPPDPDQPTVDGCPVIVLSGDTRLDVDHLLRVLYDSCVLFLRRSLFPIIAALVRLGRKYQFTNLLNLAVERLSFENPTTLEAYDARVHDGVYTWTRIVEAPGTLFDILTLARENNILSVLPCAYYRVILQPRASLFDGIKREDGTVASLRPAELRQCLLGHEKLLKRQAGPGYTAGWLRQWDFDADCTNLVSCTQVRTGILQRYLETLNLWALGSVSRKGIIKSLCTHCKNHLEESFLAGRRKFWEELPSFFDLQNWAELSNDL</sequence>
<evidence type="ECO:0000313" key="2">
    <source>
        <dbReference type="EMBL" id="KAJ7782695.1"/>
    </source>
</evidence>
<dbReference type="InterPro" id="IPR011333">
    <property type="entry name" value="SKP1/BTB/POZ_sf"/>
</dbReference>
<dbReference type="InterPro" id="IPR000210">
    <property type="entry name" value="BTB/POZ_dom"/>
</dbReference>
<feature type="domain" description="BTB" evidence="1">
    <location>
        <begin position="28"/>
        <end position="102"/>
    </location>
</feature>
<dbReference type="SUPFAM" id="SSF54695">
    <property type="entry name" value="POZ domain"/>
    <property type="match status" value="1"/>
</dbReference>
<dbReference type="EMBL" id="JARKIB010000003">
    <property type="protein sequence ID" value="KAJ7782695.1"/>
    <property type="molecule type" value="Genomic_DNA"/>
</dbReference>
<keyword evidence="3" id="KW-1185">Reference proteome</keyword>
<accession>A0AAD7P060</accession>
<organism evidence="2 3">
    <name type="scientific">Mycena metata</name>
    <dbReference type="NCBI Taxonomy" id="1033252"/>
    <lineage>
        <taxon>Eukaryota</taxon>
        <taxon>Fungi</taxon>
        <taxon>Dikarya</taxon>
        <taxon>Basidiomycota</taxon>
        <taxon>Agaricomycotina</taxon>
        <taxon>Agaricomycetes</taxon>
        <taxon>Agaricomycetidae</taxon>
        <taxon>Agaricales</taxon>
        <taxon>Marasmiineae</taxon>
        <taxon>Mycenaceae</taxon>
        <taxon>Mycena</taxon>
    </lineage>
</organism>
<gene>
    <name evidence="2" type="ORF">B0H16DRAFT_1298084</name>
</gene>
<reference evidence="2" key="1">
    <citation type="submission" date="2023-03" db="EMBL/GenBank/DDBJ databases">
        <title>Massive genome expansion in bonnet fungi (Mycena s.s.) driven by repeated elements and novel gene families across ecological guilds.</title>
        <authorList>
            <consortium name="Lawrence Berkeley National Laboratory"/>
            <person name="Harder C.B."/>
            <person name="Miyauchi S."/>
            <person name="Viragh M."/>
            <person name="Kuo A."/>
            <person name="Thoen E."/>
            <person name="Andreopoulos B."/>
            <person name="Lu D."/>
            <person name="Skrede I."/>
            <person name="Drula E."/>
            <person name="Henrissat B."/>
            <person name="Morin E."/>
            <person name="Kohler A."/>
            <person name="Barry K."/>
            <person name="LaButti K."/>
            <person name="Morin E."/>
            <person name="Salamov A."/>
            <person name="Lipzen A."/>
            <person name="Mereny Z."/>
            <person name="Hegedus B."/>
            <person name="Baldrian P."/>
            <person name="Stursova M."/>
            <person name="Weitz H."/>
            <person name="Taylor A."/>
            <person name="Grigoriev I.V."/>
            <person name="Nagy L.G."/>
            <person name="Martin F."/>
            <person name="Kauserud H."/>
        </authorList>
    </citation>
    <scope>NUCLEOTIDE SEQUENCE</scope>
    <source>
        <strain evidence="2">CBHHK182m</strain>
    </source>
</reference>
<dbReference type="Gene3D" id="3.30.710.10">
    <property type="entry name" value="Potassium Channel Kv1.1, Chain A"/>
    <property type="match status" value="1"/>
</dbReference>
<comment type="caution">
    <text evidence="2">The sequence shown here is derived from an EMBL/GenBank/DDBJ whole genome shotgun (WGS) entry which is preliminary data.</text>
</comment>
<protein>
    <recommendedName>
        <fullName evidence="1">BTB domain-containing protein</fullName>
    </recommendedName>
</protein>
<dbReference type="PROSITE" id="PS50097">
    <property type="entry name" value="BTB"/>
    <property type="match status" value="1"/>
</dbReference>
<proteinExistence type="predicted"/>
<dbReference type="AlphaFoldDB" id="A0AAD7P060"/>
<evidence type="ECO:0000313" key="3">
    <source>
        <dbReference type="Proteomes" id="UP001215598"/>
    </source>
</evidence>
<dbReference type="Proteomes" id="UP001215598">
    <property type="component" value="Unassembled WGS sequence"/>
</dbReference>